<dbReference type="PRINTS" id="PR00087">
    <property type="entry name" value="LIPOXYGENASE"/>
</dbReference>
<dbReference type="PROSITE" id="PS00081">
    <property type="entry name" value="LIPOXYGENASE_2"/>
    <property type="match status" value="1"/>
</dbReference>
<name>A0A8B7XVU1_ACAPL</name>
<dbReference type="SUPFAM" id="SSF49723">
    <property type="entry name" value="Lipase/lipooxygenase domain (PLAT/LH2 domain)"/>
    <property type="match status" value="1"/>
</dbReference>
<keyword evidence="4" id="KW-0443">Lipid metabolism</keyword>
<evidence type="ECO:0000313" key="12">
    <source>
        <dbReference type="RefSeq" id="XP_022087509.1"/>
    </source>
</evidence>
<evidence type="ECO:0000313" key="8">
    <source>
        <dbReference type="Proteomes" id="UP000694845"/>
    </source>
</evidence>
<dbReference type="GO" id="GO:0046872">
    <property type="term" value="F:metal ion binding"/>
    <property type="evidence" value="ECO:0007669"/>
    <property type="project" value="UniProtKB-KW"/>
</dbReference>
<organism evidence="8 9">
    <name type="scientific">Acanthaster planci</name>
    <name type="common">Crown-of-thorns starfish</name>
    <dbReference type="NCBI Taxonomy" id="133434"/>
    <lineage>
        <taxon>Eukaryota</taxon>
        <taxon>Metazoa</taxon>
        <taxon>Echinodermata</taxon>
        <taxon>Eleutherozoa</taxon>
        <taxon>Asterozoa</taxon>
        <taxon>Asteroidea</taxon>
        <taxon>Valvatacea</taxon>
        <taxon>Valvatida</taxon>
        <taxon>Acanthasteridae</taxon>
        <taxon>Acanthaster</taxon>
    </lineage>
</organism>
<keyword evidence="8" id="KW-1185">Reference proteome</keyword>
<dbReference type="GO" id="GO:0034440">
    <property type="term" value="P:lipid oxidation"/>
    <property type="evidence" value="ECO:0007669"/>
    <property type="project" value="InterPro"/>
</dbReference>
<sequence length="672" mass="75983">MGICVTRVRPNWYTVCIKTGDYKGSGTDSNVTLRLYNASGSSPAVKLDCTWSNDFERGSLDTFYLKKTGITAAVEEIELTLSEGSKCQNWFVETIEVKHEDLPAYCGSIFPFHRWIRQGETFRAARNDSFLPEHDPNRKQRLDELARKKQIYQLERKFKGELAIAQVVQLPDEQEFSNKYFFDVLARQAAIYEIDTLTTYLTTDNWETLDDIIKVYNKTLPIPYGVDNWRSDESFANQRLNGCNPCQIRLCTEIPANLAVTDNMMKPLLEGMSIQEAIQSKKLFIVNYSVLKDIQTTDNRIVCAPIALFFLNQSKTLMPVAIQLYQEPSSDNPVFLPTDPEYTWMLAKLWFNNADGAVHESVAHLGFTHLISETMAVAANRCLSPSHPIYKLLAPHFLYVMAINSFALVTLIDPGGIVDKNINAGSQGFVGLVQRVFPEWRLGVEGSLPEDLRSRGVDDPDVLPGYHYRDDALLLHGAIKRYAAFVVNKRYDTPELLSGDSEIQEFAETLVKPIENGGCGIKGVAGNGRFSANHQLIDVLTSIIFISSVQHAAVNFNQYDEYAFPPNAPLWMNGTPPKDKTPRTEHDILQSLPNKKRTLDTMSFTRILSERATRRLGNFEKIYQTDPVGKEAVAEFLQELFSIEETIASRDAKRNVRYPYLNPREIPNAISI</sequence>
<dbReference type="OMA" id="DHRRNEL"/>
<dbReference type="InterPro" id="IPR013819">
    <property type="entry name" value="LipOase_C"/>
</dbReference>
<dbReference type="KEGG" id="aplc:110975972"/>
<dbReference type="Gene3D" id="1.20.245.10">
    <property type="entry name" value="Lipoxygenase-1, Domain 5"/>
    <property type="match status" value="1"/>
</dbReference>
<dbReference type="InterPro" id="IPR020834">
    <property type="entry name" value="LipOase_CS"/>
</dbReference>
<keyword evidence="1" id="KW-0479">Metal-binding</keyword>
<evidence type="ECO:0000256" key="4">
    <source>
        <dbReference type="ARBA" id="ARBA00023098"/>
    </source>
</evidence>
<evidence type="ECO:0000259" key="7">
    <source>
        <dbReference type="PROSITE" id="PS51393"/>
    </source>
</evidence>
<dbReference type="Gene3D" id="2.40.180.10">
    <property type="entry name" value="Catalase core domain"/>
    <property type="match status" value="1"/>
</dbReference>
<evidence type="ECO:0000313" key="9">
    <source>
        <dbReference type="RefSeq" id="XP_022084979.1"/>
    </source>
</evidence>
<protein>
    <submittedName>
        <fullName evidence="9 10">Arachidonate 5-lipoxygenase-like</fullName>
    </submittedName>
</protein>
<dbReference type="InterPro" id="IPR036392">
    <property type="entry name" value="PLAT/LH2_dom_sf"/>
</dbReference>
<dbReference type="Pfam" id="PF01477">
    <property type="entry name" value="PLAT"/>
    <property type="match status" value="1"/>
</dbReference>
<dbReference type="RefSeq" id="XP_022085831.1">
    <property type="nucleotide sequence ID" value="XM_022230139.1"/>
</dbReference>
<dbReference type="RefSeq" id="XP_022087509.1">
    <property type="nucleotide sequence ID" value="XM_022231817.1"/>
</dbReference>
<dbReference type="PROSITE" id="PS51393">
    <property type="entry name" value="LIPOXYGENASE_3"/>
    <property type="match status" value="1"/>
</dbReference>
<dbReference type="CDD" id="cd00113">
    <property type="entry name" value="PLAT"/>
    <property type="match status" value="1"/>
</dbReference>
<dbReference type="GO" id="GO:0016702">
    <property type="term" value="F:oxidoreductase activity, acting on single donors with incorporation of molecular oxygen, incorporation of two atoms of oxygen"/>
    <property type="evidence" value="ECO:0007669"/>
    <property type="project" value="InterPro"/>
</dbReference>
<dbReference type="PROSITE" id="PS50095">
    <property type="entry name" value="PLAT"/>
    <property type="match status" value="1"/>
</dbReference>
<gene>
    <name evidence="9 10 11 12" type="primary">LOC110975972</name>
</gene>
<accession>A0A8B7XVU1</accession>
<proteinExistence type="predicted"/>
<keyword evidence="3" id="KW-0560">Oxidoreductase</keyword>
<dbReference type="RefSeq" id="XP_022086665.1">
    <property type="nucleotide sequence ID" value="XM_022230973.1"/>
</dbReference>
<dbReference type="PANTHER" id="PTHR11771">
    <property type="entry name" value="LIPOXYGENASE"/>
    <property type="match status" value="1"/>
</dbReference>
<dbReference type="InterPro" id="IPR000907">
    <property type="entry name" value="LipOase"/>
</dbReference>
<keyword evidence="2" id="KW-0223">Dioxygenase</keyword>
<dbReference type="InterPro" id="IPR001024">
    <property type="entry name" value="PLAT/LH2_dom"/>
</dbReference>
<evidence type="ECO:0000256" key="2">
    <source>
        <dbReference type="ARBA" id="ARBA00022964"/>
    </source>
</evidence>
<feature type="domain" description="PLAT" evidence="6">
    <location>
        <begin position="11"/>
        <end position="130"/>
    </location>
</feature>
<feature type="domain" description="Lipoxygenase" evidence="7">
    <location>
        <begin position="127"/>
        <end position="672"/>
    </location>
</feature>
<dbReference type="InterPro" id="IPR036226">
    <property type="entry name" value="LipOase_C_sf"/>
</dbReference>
<dbReference type="SUPFAM" id="SSF48484">
    <property type="entry name" value="Lipoxigenase"/>
    <property type="match status" value="1"/>
</dbReference>
<evidence type="ECO:0000313" key="11">
    <source>
        <dbReference type="RefSeq" id="XP_022086665.1"/>
    </source>
</evidence>
<dbReference type="AlphaFoldDB" id="A0A8B7XVU1"/>
<reference evidence="9 10" key="1">
    <citation type="submission" date="2025-04" db="UniProtKB">
        <authorList>
            <consortium name="RefSeq"/>
        </authorList>
    </citation>
    <scope>IDENTIFICATION</scope>
</reference>
<dbReference type="Proteomes" id="UP000694845">
    <property type="component" value="Unplaced"/>
</dbReference>
<evidence type="ECO:0000256" key="5">
    <source>
        <dbReference type="PROSITE-ProRule" id="PRU00152"/>
    </source>
</evidence>
<dbReference type="Gene3D" id="3.10.450.60">
    <property type="match status" value="1"/>
</dbReference>
<evidence type="ECO:0000259" key="6">
    <source>
        <dbReference type="PROSITE" id="PS50095"/>
    </source>
</evidence>
<dbReference type="GeneID" id="110975972"/>
<dbReference type="RefSeq" id="XP_022084979.1">
    <property type="nucleotide sequence ID" value="XM_022229287.1"/>
</dbReference>
<evidence type="ECO:0000313" key="10">
    <source>
        <dbReference type="RefSeq" id="XP_022085831.1"/>
    </source>
</evidence>
<dbReference type="OrthoDB" id="407298at2759"/>
<comment type="caution">
    <text evidence="5">Lacks conserved residue(s) required for the propagation of feature annotation.</text>
</comment>
<dbReference type="Pfam" id="PF00305">
    <property type="entry name" value="Lipoxygenase"/>
    <property type="match status" value="1"/>
</dbReference>
<evidence type="ECO:0000256" key="1">
    <source>
        <dbReference type="ARBA" id="ARBA00022723"/>
    </source>
</evidence>
<evidence type="ECO:0000256" key="3">
    <source>
        <dbReference type="ARBA" id="ARBA00023002"/>
    </source>
</evidence>